<feature type="non-terminal residue" evidence="1">
    <location>
        <position position="35"/>
    </location>
</feature>
<protein>
    <submittedName>
        <fullName evidence="1">Uncharacterized protein</fullName>
    </submittedName>
</protein>
<organism evidence="1 2">
    <name type="scientific">Trifolium medium</name>
    <dbReference type="NCBI Taxonomy" id="97028"/>
    <lineage>
        <taxon>Eukaryota</taxon>
        <taxon>Viridiplantae</taxon>
        <taxon>Streptophyta</taxon>
        <taxon>Embryophyta</taxon>
        <taxon>Tracheophyta</taxon>
        <taxon>Spermatophyta</taxon>
        <taxon>Magnoliopsida</taxon>
        <taxon>eudicotyledons</taxon>
        <taxon>Gunneridae</taxon>
        <taxon>Pentapetalae</taxon>
        <taxon>rosids</taxon>
        <taxon>fabids</taxon>
        <taxon>Fabales</taxon>
        <taxon>Fabaceae</taxon>
        <taxon>Papilionoideae</taxon>
        <taxon>50 kb inversion clade</taxon>
        <taxon>NPAAA clade</taxon>
        <taxon>Hologalegina</taxon>
        <taxon>IRL clade</taxon>
        <taxon>Trifolieae</taxon>
        <taxon>Trifolium</taxon>
    </lineage>
</organism>
<reference evidence="1 2" key="1">
    <citation type="journal article" date="2018" name="Front. Plant Sci.">
        <title>Red Clover (Trifolium pratense) and Zigzag Clover (T. medium) - A Picture of Genomic Similarities and Differences.</title>
        <authorList>
            <person name="Dluhosova J."/>
            <person name="Istvanek J."/>
            <person name="Nedelnik J."/>
            <person name="Repkova J."/>
        </authorList>
    </citation>
    <scope>NUCLEOTIDE SEQUENCE [LARGE SCALE GENOMIC DNA]</scope>
    <source>
        <strain evidence="2">cv. 10/8</strain>
        <tissue evidence="1">Leaf</tissue>
    </source>
</reference>
<dbReference type="Proteomes" id="UP000265520">
    <property type="component" value="Unassembled WGS sequence"/>
</dbReference>
<accession>A0A392RQV8</accession>
<sequence length="35" mass="3506">MDGASKVPIDGINAASANYGSSLITSLFLGFAFVA</sequence>
<proteinExistence type="predicted"/>
<evidence type="ECO:0000313" key="2">
    <source>
        <dbReference type="Proteomes" id="UP000265520"/>
    </source>
</evidence>
<name>A0A392RQV8_9FABA</name>
<keyword evidence="2" id="KW-1185">Reference proteome</keyword>
<dbReference type="EMBL" id="LXQA010258803">
    <property type="protein sequence ID" value="MCI38699.1"/>
    <property type="molecule type" value="Genomic_DNA"/>
</dbReference>
<comment type="caution">
    <text evidence="1">The sequence shown here is derived from an EMBL/GenBank/DDBJ whole genome shotgun (WGS) entry which is preliminary data.</text>
</comment>
<dbReference type="AlphaFoldDB" id="A0A392RQV8"/>
<evidence type="ECO:0000313" key="1">
    <source>
        <dbReference type="EMBL" id="MCI38699.1"/>
    </source>
</evidence>